<gene>
    <name evidence="2" type="ORF">F3059_01070</name>
</gene>
<dbReference type="Pfam" id="PF03992">
    <property type="entry name" value="ABM"/>
    <property type="match status" value="1"/>
</dbReference>
<evidence type="ECO:0000313" key="2">
    <source>
        <dbReference type="EMBL" id="KAB1066091.1"/>
    </source>
</evidence>
<dbReference type="AlphaFoldDB" id="A0A6N6MA96"/>
<dbReference type="InterPro" id="IPR007138">
    <property type="entry name" value="ABM_dom"/>
</dbReference>
<feature type="domain" description="ABM" evidence="1">
    <location>
        <begin position="2"/>
        <end position="91"/>
    </location>
</feature>
<keyword evidence="3" id="KW-1185">Reference proteome</keyword>
<proteinExistence type="predicted"/>
<dbReference type="GO" id="GO:0004497">
    <property type="term" value="F:monooxygenase activity"/>
    <property type="evidence" value="ECO:0007669"/>
    <property type="project" value="UniProtKB-KW"/>
</dbReference>
<keyword evidence="2" id="KW-0560">Oxidoreductase</keyword>
<evidence type="ECO:0000259" key="1">
    <source>
        <dbReference type="PROSITE" id="PS51725"/>
    </source>
</evidence>
<evidence type="ECO:0000313" key="3">
    <source>
        <dbReference type="Proteomes" id="UP000435357"/>
    </source>
</evidence>
<name>A0A6N6MA96_9FLAO</name>
<dbReference type="PROSITE" id="PS51725">
    <property type="entry name" value="ABM"/>
    <property type="match status" value="1"/>
</dbReference>
<comment type="caution">
    <text evidence="2">The sequence shown here is derived from an EMBL/GenBank/DDBJ whole genome shotgun (WGS) entry which is preliminary data.</text>
</comment>
<dbReference type="InterPro" id="IPR011008">
    <property type="entry name" value="Dimeric_a/b-barrel"/>
</dbReference>
<dbReference type="OrthoDB" id="1120859at2"/>
<accession>A0A6N6MA96</accession>
<organism evidence="2 3">
    <name type="scientific">Salibacter halophilus</name>
    <dbReference type="NCBI Taxonomy" id="1803916"/>
    <lineage>
        <taxon>Bacteria</taxon>
        <taxon>Pseudomonadati</taxon>
        <taxon>Bacteroidota</taxon>
        <taxon>Flavobacteriia</taxon>
        <taxon>Flavobacteriales</taxon>
        <taxon>Salibacteraceae</taxon>
        <taxon>Salibacter</taxon>
    </lineage>
</organism>
<dbReference type="EMBL" id="WACR01000001">
    <property type="protein sequence ID" value="KAB1066091.1"/>
    <property type="molecule type" value="Genomic_DNA"/>
</dbReference>
<dbReference type="Gene3D" id="3.30.70.100">
    <property type="match status" value="1"/>
</dbReference>
<keyword evidence="2" id="KW-0503">Monooxygenase</keyword>
<dbReference type="Proteomes" id="UP000435357">
    <property type="component" value="Unassembled WGS sequence"/>
</dbReference>
<reference evidence="2 3" key="1">
    <citation type="submission" date="2019-09" db="EMBL/GenBank/DDBJ databases">
        <title>Genomes of Cryomorphaceae.</title>
        <authorList>
            <person name="Bowman J.P."/>
        </authorList>
    </citation>
    <scope>NUCLEOTIDE SEQUENCE [LARGE SCALE GENOMIC DNA]</scope>
    <source>
        <strain evidence="2 3">KCTC 52047</strain>
    </source>
</reference>
<dbReference type="SUPFAM" id="SSF54909">
    <property type="entry name" value="Dimeric alpha+beta barrel"/>
    <property type="match status" value="1"/>
</dbReference>
<sequence length="97" mass="11732">MIIRIVKMTFKEDRIDTFLENFNANKEKIRAVDGCEHLELLNDVDNENTFFTYSYWQSVDHLNQYRESNLFKTIWKNTKIHFSDKPQAWSVKRKISV</sequence>
<protein>
    <submittedName>
        <fullName evidence="2">Antibiotic biosynthesis monooxygenase</fullName>
    </submittedName>
</protein>